<proteinExistence type="predicted"/>
<evidence type="ECO:0000256" key="1">
    <source>
        <dbReference type="SAM" id="Phobius"/>
    </source>
</evidence>
<dbReference type="HOGENOM" id="CLU_1696643_0_0_1"/>
<dbReference type="AlphaFoldDB" id="A0A084BCL8"/>
<sequence length="155" mass="17126">MQSWPTQWFLLFCGVPLPPYLGVAIIALHARFAEPWRGNKSETSESWKRLRSLAITTTTACLVSAVGLSLGIGFALGYGRVEAMLLSYLIQCTLWICLYLEIEYWKRKARTGGSVKTPTELDMDRVISTGQDSEAGLVDSVLPENGSNGKSCFED</sequence>
<evidence type="ECO:0000313" key="3">
    <source>
        <dbReference type="Proteomes" id="UP000028045"/>
    </source>
</evidence>
<keyword evidence="1" id="KW-0812">Transmembrane</keyword>
<organism evidence="2 3">
    <name type="scientific">Stachybotrys chartarum (strain CBS 109288 / IBT 7711)</name>
    <name type="common">Toxic black mold</name>
    <name type="synonym">Stilbospora chartarum</name>
    <dbReference type="NCBI Taxonomy" id="1280523"/>
    <lineage>
        <taxon>Eukaryota</taxon>
        <taxon>Fungi</taxon>
        <taxon>Dikarya</taxon>
        <taxon>Ascomycota</taxon>
        <taxon>Pezizomycotina</taxon>
        <taxon>Sordariomycetes</taxon>
        <taxon>Hypocreomycetidae</taxon>
        <taxon>Hypocreales</taxon>
        <taxon>Stachybotryaceae</taxon>
        <taxon>Stachybotrys</taxon>
    </lineage>
</organism>
<keyword evidence="1" id="KW-0472">Membrane</keyword>
<keyword evidence="3" id="KW-1185">Reference proteome</keyword>
<name>A0A084BCL8_STACB</name>
<evidence type="ECO:0000313" key="2">
    <source>
        <dbReference type="EMBL" id="KEY75297.1"/>
    </source>
</evidence>
<keyword evidence="1" id="KW-1133">Transmembrane helix</keyword>
<dbReference type="Proteomes" id="UP000028045">
    <property type="component" value="Unassembled WGS sequence"/>
</dbReference>
<protein>
    <submittedName>
        <fullName evidence="2">Uncharacterized protein</fullName>
    </submittedName>
</protein>
<accession>A0A084BCL8</accession>
<feature type="transmembrane region" description="Helical" evidence="1">
    <location>
        <begin position="53"/>
        <end position="77"/>
    </location>
</feature>
<dbReference type="EMBL" id="KL647379">
    <property type="protein sequence ID" value="KEY75297.1"/>
    <property type="molecule type" value="Genomic_DNA"/>
</dbReference>
<feature type="transmembrane region" description="Helical" evidence="1">
    <location>
        <begin position="6"/>
        <end position="32"/>
    </location>
</feature>
<gene>
    <name evidence="2" type="ORF">S7711_11296</name>
</gene>
<reference evidence="2 3" key="1">
    <citation type="journal article" date="2014" name="BMC Genomics">
        <title>Comparative genome sequencing reveals chemotype-specific gene clusters in the toxigenic black mold Stachybotrys.</title>
        <authorList>
            <person name="Semeiks J."/>
            <person name="Borek D."/>
            <person name="Otwinowski Z."/>
            <person name="Grishin N.V."/>
        </authorList>
    </citation>
    <scope>NUCLEOTIDE SEQUENCE [LARGE SCALE GENOMIC DNA]</scope>
    <source>
        <strain evidence="3">CBS 109288 / IBT 7711</strain>
    </source>
</reference>
<feature type="transmembrane region" description="Helical" evidence="1">
    <location>
        <begin position="83"/>
        <end position="100"/>
    </location>
</feature>